<dbReference type="GO" id="GO:0016740">
    <property type="term" value="F:transferase activity"/>
    <property type="evidence" value="ECO:0007669"/>
    <property type="project" value="UniProtKB-KW"/>
</dbReference>
<keyword evidence="1" id="KW-1133">Transmembrane helix</keyword>
<dbReference type="EMBL" id="VOPY01000001">
    <property type="protein sequence ID" value="TXC74242.1"/>
    <property type="molecule type" value="Genomic_DNA"/>
</dbReference>
<accession>A0A5C6ULT2</accession>
<protein>
    <submittedName>
        <fullName evidence="2">Glycosyltransferase family 4 protein</fullName>
    </submittedName>
</protein>
<keyword evidence="2" id="KW-0808">Transferase</keyword>
<dbReference type="Gene3D" id="3.40.50.2000">
    <property type="entry name" value="Glycogen Phosphorylase B"/>
    <property type="match status" value="1"/>
</dbReference>
<reference evidence="2 3" key="1">
    <citation type="submission" date="2019-08" db="EMBL/GenBank/DDBJ databases">
        <title>Sphingorhabdus soil sp. nov., isolated from arctic soil.</title>
        <authorList>
            <person name="Liu Y."/>
        </authorList>
    </citation>
    <scope>NUCLEOTIDE SEQUENCE [LARGE SCALE GENOMIC DNA]</scope>
    <source>
        <strain evidence="2 3">D-2Q-5-6</strain>
    </source>
</reference>
<keyword evidence="1" id="KW-0472">Membrane</keyword>
<dbReference type="RefSeq" id="WP_147122201.1">
    <property type="nucleotide sequence ID" value="NZ_VOPY01000001.1"/>
</dbReference>
<keyword evidence="1" id="KW-0812">Transmembrane</keyword>
<evidence type="ECO:0000313" key="2">
    <source>
        <dbReference type="EMBL" id="TXC74242.1"/>
    </source>
</evidence>
<dbReference type="AlphaFoldDB" id="A0A5C6ULT2"/>
<organism evidence="2 3">
    <name type="scientific">Flavisphingopyxis soli</name>
    <dbReference type="NCBI Taxonomy" id="2601267"/>
    <lineage>
        <taxon>Bacteria</taxon>
        <taxon>Pseudomonadati</taxon>
        <taxon>Pseudomonadota</taxon>
        <taxon>Alphaproteobacteria</taxon>
        <taxon>Sphingomonadales</taxon>
        <taxon>Sphingopyxidaceae</taxon>
        <taxon>Flavisphingopyxis</taxon>
    </lineage>
</organism>
<dbReference type="SUPFAM" id="SSF53756">
    <property type="entry name" value="UDP-Glycosyltransferase/glycogen phosphorylase"/>
    <property type="match status" value="1"/>
</dbReference>
<gene>
    <name evidence="2" type="ORF">FSZ31_05935</name>
</gene>
<comment type="caution">
    <text evidence="2">The sequence shown here is derived from an EMBL/GenBank/DDBJ whole genome shotgun (WGS) entry which is preliminary data.</text>
</comment>
<sequence>MRISWYKRLFWNLIIIAFVPVFLIAAIFPGRRHDLLIWGPEPGIGNKYWSKAMKQAGHKSVSLMSDRYAINAPEDFDKYYVDFVPLPLPKSLRWALGSCLAFIYALRRGKVVHGSFWGFSLGLSGLWWIESFFFRLSGTKFVVIGFGGDIYLYSKVSDPSLRYGLLASYPHFALEEEKTVTRIRYWVRNADIILCGYMMDGIGRWDVTTHSVYAVDTDHWTPKSDYSDHDGTNGVVRLLHAPNHRGFKGTEFIIQAVEELKAQGLKVELVLLEGIPNSQVREVMKGVDFLLDQCIMTGYALNSMEGMASGLPVLANMSEEYYTRVFRRYGFLDECPILSTTPENIRENIRVMVENPQLRKRLGMASRDFVVKYHSLYSTQYLFGSIYDHLFSEKKVDLLNLFHPLKSEYNLRTPRVEHPLIESTLPRNFAGGSTC</sequence>
<evidence type="ECO:0000256" key="1">
    <source>
        <dbReference type="SAM" id="Phobius"/>
    </source>
</evidence>
<keyword evidence="3" id="KW-1185">Reference proteome</keyword>
<evidence type="ECO:0000313" key="3">
    <source>
        <dbReference type="Proteomes" id="UP000321129"/>
    </source>
</evidence>
<dbReference type="Proteomes" id="UP000321129">
    <property type="component" value="Unassembled WGS sequence"/>
</dbReference>
<dbReference type="OrthoDB" id="9809622at2"/>
<feature type="transmembrane region" description="Helical" evidence="1">
    <location>
        <begin position="9"/>
        <end position="28"/>
    </location>
</feature>
<name>A0A5C6ULT2_9SPHN</name>
<proteinExistence type="predicted"/>